<keyword evidence="3" id="KW-1185">Reference proteome</keyword>
<evidence type="ECO:0000313" key="2">
    <source>
        <dbReference type="EMBL" id="EHO71337.1"/>
    </source>
</evidence>
<sequence length="116" mass="13207">MFSNDKNIETIGQLIEVSKHYIELQTESLKLDVFEKIVRLLTAITISAIFVVLLMLALIYLSFAAAFALSSSLGNVAAFCIVGGFYLLMLMLCILFRHQWIERPLVRFLALLFFNK</sequence>
<dbReference type="Proteomes" id="UP000003167">
    <property type="component" value="Unassembled WGS sequence"/>
</dbReference>
<dbReference type="AlphaFoldDB" id="H1HLZ9"/>
<feature type="transmembrane region" description="Helical" evidence="1">
    <location>
        <begin position="40"/>
        <end position="70"/>
    </location>
</feature>
<dbReference type="OrthoDB" id="1093399at2"/>
<keyword evidence="1" id="KW-0472">Membrane</keyword>
<dbReference type="RefSeq" id="WP_008565093.1">
    <property type="nucleotide sequence ID" value="NZ_JH594502.1"/>
</dbReference>
<dbReference type="HOGENOM" id="CLU_153095_1_0_10"/>
<name>H1HLZ9_9BACT</name>
<organism evidence="2 3">
    <name type="scientific">Segatella maculosa OT 289</name>
    <dbReference type="NCBI Taxonomy" id="999422"/>
    <lineage>
        <taxon>Bacteria</taxon>
        <taxon>Pseudomonadati</taxon>
        <taxon>Bacteroidota</taxon>
        <taxon>Bacteroidia</taxon>
        <taxon>Bacteroidales</taxon>
        <taxon>Prevotellaceae</taxon>
        <taxon>Segatella</taxon>
    </lineage>
</organism>
<dbReference type="STRING" id="999422.HMPREF9944_01193"/>
<keyword evidence="1" id="KW-0812">Transmembrane</keyword>
<evidence type="ECO:0008006" key="4">
    <source>
        <dbReference type="Google" id="ProtNLM"/>
    </source>
</evidence>
<dbReference type="InterPro" id="IPR009937">
    <property type="entry name" value="Phage_holin_3_6"/>
</dbReference>
<feature type="transmembrane region" description="Helical" evidence="1">
    <location>
        <begin position="76"/>
        <end position="96"/>
    </location>
</feature>
<protein>
    <recommendedName>
        <fullName evidence="4">Phage holin family protein</fullName>
    </recommendedName>
</protein>
<reference evidence="2 3" key="1">
    <citation type="submission" date="2011-12" db="EMBL/GenBank/DDBJ databases">
        <title>The Genome Sequence of Prevotella maculosa OT 289.</title>
        <authorList>
            <consortium name="The Broad Institute Genome Sequencing Platform"/>
            <person name="Earl A."/>
            <person name="Ward D."/>
            <person name="Feldgarden M."/>
            <person name="Gevers D."/>
            <person name="Izard J."/>
            <person name="Blanton J.M."/>
            <person name="Mathney J."/>
            <person name="Tanner A.C."/>
            <person name="Dewhirst F.E."/>
            <person name="Young S.K."/>
            <person name="Zeng Q."/>
            <person name="Gargeya S."/>
            <person name="Fitzgerald M."/>
            <person name="Haas B."/>
            <person name="Abouelleil A."/>
            <person name="Alvarado L."/>
            <person name="Arachchi H.M."/>
            <person name="Berlin A."/>
            <person name="Chapman S.B."/>
            <person name="Gearin G."/>
            <person name="Goldberg J."/>
            <person name="Griggs A."/>
            <person name="Gujja S."/>
            <person name="Hansen M."/>
            <person name="Heiman D."/>
            <person name="Howarth C."/>
            <person name="Larimer J."/>
            <person name="Lui A."/>
            <person name="MacDonald P.J.P."/>
            <person name="McCowen C."/>
            <person name="Montmayeur A."/>
            <person name="Murphy C."/>
            <person name="Neiman D."/>
            <person name="Pearson M."/>
            <person name="Priest M."/>
            <person name="Roberts A."/>
            <person name="Saif S."/>
            <person name="Shea T."/>
            <person name="Sisk P."/>
            <person name="Stolte C."/>
            <person name="Sykes S."/>
            <person name="Wortman J."/>
            <person name="Nusbaum C."/>
            <person name="Birren B."/>
        </authorList>
    </citation>
    <scope>NUCLEOTIDE SEQUENCE [LARGE SCALE GENOMIC DNA]</scope>
    <source>
        <strain evidence="2 3">OT 289</strain>
    </source>
</reference>
<comment type="caution">
    <text evidence="2">The sequence shown here is derived from an EMBL/GenBank/DDBJ whole genome shotgun (WGS) entry which is preliminary data.</text>
</comment>
<dbReference type="Pfam" id="PF07332">
    <property type="entry name" value="Phage_holin_3_6"/>
    <property type="match status" value="1"/>
</dbReference>
<proteinExistence type="predicted"/>
<dbReference type="EMBL" id="AGEK01000021">
    <property type="protein sequence ID" value="EHO71337.1"/>
    <property type="molecule type" value="Genomic_DNA"/>
</dbReference>
<evidence type="ECO:0000313" key="3">
    <source>
        <dbReference type="Proteomes" id="UP000003167"/>
    </source>
</evidence>
<evidence type="ECO:0000256" key="1">
    <source>
        <dbReference type="SAM" id="Phobius"/>
    </source>
</evidence>
<gene>
    <name evidence="2" type="ORF">HMPREF9944_01193</name>
</gene>
<accession>H1HLZ9</accession>
<keyword evidence="1" id="KW-1133">Transmembrane helix</keyword>